<evidence type="ECO:0000313" key="3">
    <source>
        <dbReference type="EMBL" id="MFC7080176.1"/>
    </source>
</evidence>
<protein>
    <submittedName>
        <fullName evidence="3">Lamin tail domain-containing protein</fullName>
    </submittedName>
</protein>
<dbReference type="AlphaFoldDB" id="A0ABD5WI80"/>
<evidence type="ECO:0000256" key="1">
    <source>
        <dbReference type="SAM" id="MobiDB-lite"/>
    </source>
</evidence>
<feature type="region of interest" description="Disordered" evidence="1">
    <location>
        <begin position="324"/>
        <end position="348"/>
    </location>
</feature>
<dbReference type="SUPFAM" id="SSF74853">
    <property type="entry name" value="Lamin A/C globular tail domain"/>
    <property type="match status" value="1"/>
</dbReference>
<reference evidence="3 4" key="1">
    <citation type="journal article" date="2019" name="Int. J. Syst. Evol. Microbiol.">
        <title>The Global Catalogue of Microorganisms (GCM) 10K type strain sequencing project: providing services to taxonomists for standard genome sequencing and annotation.</title>
        <authorList>
            <consortium name="The Broad Institute Genomics Platform"/>
            <consortium name="The Broad Institute Genome Sequencing Center for Infectious Disease"/>
            <person name="Wu L."/>
            <person name="Ma J."/>
        </authorList>
    </citation>
    <scope>NUCLEOTIDE SEQUENCE [LARGE SCALE GENOMIC DNA]</scope>
    <source>
        <strain evidence="3 4">DT72</strain>
    </source>
</reference>
<gene>
    <name evidence="3" type="ORF">ACFQJ6_08650</name>
</gene>
<dbReference type="RefSeq" id="WP_382209507.1">
    <property type="nucleotide sequence ID" value="NZ_JBHSZH010000005.1"/>
</dbReference>
<feature type="domain" description="LTD" evidence="2">
    <location>
        <begin position="246"/>
        <end position="348"/>
    </location>
</feature>
<dbReference type="InterPro" id="IPR001322">
    <property type="entry name" value="Lamin_tail_dom"/>
</dbReference>
<proteinExistence type="predicted"/>
<accession>A0ABD5WI80</accession>
<dbReference type="Gene3D" id="2.60.40.1260">
    <property type="entry name" value="Lamin Tail domain"/>
    <property type="match status" value="1"/>
</dbReference>
<feature type="region of interest" description="Disordered" evidence="1">
    <location>
        <begin position="208"/>
        <end position="243"/>
    </location>
</feature>
<organism evidence="3 4">
    <name type="scientific">Halorussus caseinilyticus</name>
    <dbReference type="NCBI Taxonomy" id="3034025"/>
    <lineage>
        <taxon>Archaea</taxon>
        <taxon>Methanobacteriati</taxon>
        <taxon>Methanobacteriota</taxon>
        <taxon>Stenosarchaea group</taxon>
        <taxon>Halobacteria</taxon>
        <taxon>Halobacteriales</taxon>
        <taxon>Haladaptataceae</taxon>
        <taxon>Halorussus</taxon>
    </lineage>
</organism>
<dbReference type="EMBL" id="JBHSZH010000005">
    <property type="protein sequence ID" value="MFC7080176.1"/>
    <property type="molecule type" value="Genomic_DNA"/>
</dbReference>
<sequence length="348" mass="39126">MTDQKPWTTRITTDREEIRAWAESRDADPAHVVATGEGDDLGILRLDFPEADANLEHVSWDDFFGKFDAADLAFRYQDEKQNGERSYFHRFVSRDAMPGRTKTTTDRETIRKWAEARDADPAHVVATGEGDDVGILRLDFPEEDPDPRLEAISWDDFFGKFETEDLAFRYQETKKSGEESYFYRFVNRAETGVTEVPEADVTAVAVETTPVGTESGGEADAGPESRPDTDPARGSTAEGVPDEVLGRRREGARLTAGLVVDEIHEDALGYDHWNKNDEYLVFRYEGDEPLDLTGWTVENADGKTYEFPDEFALDPNRSVTLHSGSGEDTDEHLYWGPRAPSGRTPATW</sequence>
<dbReference type="Proteomes" id="UP001596407">
    <property type="component" value="Unassembled WGS sequence"/>
</dbReference>
<evidence type="ECO:0000259" key="2">
    <source>
        <dbReference type="PROSITE" id="PS51841"/>
    </source>
</evidence>
<dbReference type="Pfam" id="PF00932">
    <property type="entry name" value="LTD"/>
    <property type="match status" value="1"/>
</dbReference>
<evidence type="ECO:0000313" key="4">
    <source>
        <dbReference type="Proteomes" id="UP001596407"/>
    </source>
</evidence>
<keyword evidence="4" id="KW-1185">Reference proteome</keyword>
<dbReference type="PROSITE" id="PS51841">
    <property type="entry name" value="LTD"/>
    <property type="match status" value="1"/>
</dbReference>
<dbReference type="InterPro" id="IPR036415">
    <property type="entry name" value="Lamin_tail_dom_sf"/>
</dbReference>
<comment type="caution">
    <text evidence="3">The sequence shown here is derived from an EMBL/GenBank/DDBJ whole genome shotgun (WGS) entry which is preliminary data.</text>
</comment>
<name>A0ABD5WI80_9EURY</name>